<keyword evidence="3" id="KW-1185">Reference proteome</keyword>
<dbReference type="Proteomes" id="UP000596742">
    <property type="component" value="Unassembled WGS sequence"/>
</dbReference>
<dbReference type="InterPro" id="IPR012337">
    <property type="entry name" value="RNaseH-like_sf"/>
</dbReference>
<dbReference type="PANTHER" id="PTHR36688">
    <property type="entry name" value="ENDO/EXONUCLEASE/PHOSPHATASE DOMAIN-CONTAINING PROTEIN"/>
    <property type="match status" value="1"/>
</dbReference>
<dbReference type="GO" id="GO:0003824">
    <property type="term" value="F:catalytic activity"/>
    <property type="evidence" value="ECO:0007669"/>
    <property type="project" value="InterPro"/>
</dbReference>
<dbReference type="GO" id="GO:0003676">
    <property type="term" value="F:nucleic acid binding"/>
    <property type="evidence" value="ECO:0007669"/>
    <property type="project" value="InterPro"/>
</dbReference>
<dbReference type="OrthoDB" id="6147158at2759"/>
<evidence type="ECO:0000313" key="3">
    <source>
        <dbReference type="Proteomes" id="UP000596742"/>
    </source>
</evidence>
<accession>A0A8B6HJW1</accession>
<dbReference type="Gene3D" id="3.60.10.10">
    <property type="entry name" value="Endonuclease/exonuclease/phosphatase"/>
    <property type="match status" value="1"/>
</dbReference>
<dbReference type="Pfam" id="PF14529">
    <property type="entry name" value="Exo_endo_phos_2"/>
    <property type="match status" value="1"/>
</dbReference>
<organism evidence="2 3">
    <name type="scientific">Mytilus galloprovincialis</name>
    <name type="common">Mediterranean mussel</name>
    <dbReference type="NCBI Taxonomy" id="29158"/>
    <lineage>
        <taxon>Eukaryota</taxon>
        <taxon>Metazoa</taxon>
        <taxon>Spiralia</taxon>
        <taxon>Lophotrochozoa</taxon>
        <taxon>Mollusca</taxon>
        <taxon>Bivalvia</taxon>
        <taxon>Autobranchia</taxon>
        <taxon>Pteriomorphia</taxon>
        <taxon>Mytilida</taxon>
        <taxon>Mytiloidea</taxon>
        <taxon>Mytilidae</taxon>
        <taxon>Mytilinae</taxon>
        <taxon>Mytilus</taxon>
    </lineage>
</organism>
<dbReference type="InterPro" id="IPR005135">
    <property type="entry name" value="Endo/exonuclease/phosphatase"/>
</dbReference>
<dbReference type="CDD" id="cd09276">
    <property type="entry name" value="Rnase_HI_RT_non_LTR"/>
    <property type="match status" value="1"/>
</dbReference>
<dbReference type="InterPro" id="IPR036397">
    <property type="entry name" value="RNaseH_sf"/>
</dbReference>
<dbReference type="AlphaFoldDB" id="A0A8B6HJW1"/>
<dbReference type="EMBL" id="UYJE01010115">
    <property type="protein sequence ID" value="VDI79788.1"/>
    <property type="molecule type" value="Genomic_DNA"/>
</dbReference>
<dbReference type="Gene3D" id="3.30.420.10">
    <property type="entry name" value="Ribonuclease H-like superfamily/Ribonuclease H"/>
    <property type="match status" value="1"/>
</dbReference>
<dbReference type="InterPro" id="IPR036691">
    <property type="entry name" value="Endo/exonu/phosph_ase_sf"/>
</dbReference>
<sequence length="864" mass="98937">MTSSFVIHQWNCHSFHSNGPEYIWNLSNSSTYPDVICLQETWFKSETDLIEINGYTVADFSVRDGIKGGGTAIYVKVDIPYSKKEINSKFETSVIQILINSDMVTIISLYDASTDTKEDDYINLLNQIDGKFIICGDFNAHHYLWGSNKTDTKGNSLHNAISTNNIIVLNDGSGTRQNPSDLQLSCIDISMSSVQLAHQITWTVDNKSLYGSDHFVIQLTLNQTSSCSNSEQELIWNYKKADWDGFASSCHKQLSENMVTDNINESCTHLTNTIIKIAGEHIPSKKRRKNNKPEVPWWNENCTLVVKERNKARNKARHTGGGHDYLLYKEKEKECRNTIKLTQQQYWETFCSGLNNNNNIGQVWNTIKRMMGKTINSLILPTLIYKNKIYESTKEKANILAEAFANDAIADTSDTSPGKDKVTYNDSAIWLCGKNIGYIQRRIQKDLDNIKSWCDKWGFLISPSKTVAIVFSRKKKSEKLLLTLGNSLLQVVNEVKFLGIIIDSKLTWLKHIQYIEAKCSKVLNCMKLLTGTKWGANSHSLRNIYIALIRSKIDYGCEVYNSASHSVKKILDRVQSQALRICTGAYKNVATSGLQVEMGDPPYEERRQCLITKSFLNISSHEDNHPTKESLAKKATFLCYSREIKQNKKPYFIVSKDMINQHDVDINQIYKYKQFPTPPWHLTKPRVCTQLSSLISKKDNPHLIRSESNFMIDTQYRQFLKIYTDGSKDPNSNKTSCAFAIPEMGIKKGFKLPKNMSIFTCELMAIFLSLMWLEEFKPNNVVVFVDSLSALQALKSNLFKVPAVVPGRRIRRFGYQPPMDIPYVLRENVARPEFRYPPPQERIMEIANGRIWMYNHPLRPPNWM</sequence>
<reference evidence="2" key="1">
    <citation type="submission" date="2018-11" db="EMBL/GenBank/DDBJ databases">
        <authorList>
            <person name="Alioto T."/>
            <person name="Alioto T."/>
        </authorList>
    </citation>
    <scope>NUCLEOTIDE SEQUENCE</scope>
</reference>
<proteinExistence type="predicted"/>
<dbReference type="SUPFAM" id="SSF53098">
    <property type="entry name" value="Ribonuclease H-like"/>
    <property type="match status" value="1"/>
</dbReference>
<dbReference type="PANTHER" id="PTHR36688:SF2">
    <property type="entry name" value="ENDONUCLEASE_EXONUCLEASE_PHOSPHATASE DOMAIN-CONTAINING PROTEIN"/>
    <property type="match status" value="1"/>
</dbReference>
<dbReference type="InterPro" id="IPR052560">
    <property type="entry name" value="RdDP_mobile_element"/>
</dbReference>
<evidence type="ECO:0000313" key="2">
    <source>
        <dbReference type="EMBL" id="VDI79788.1"/>
    </source>
</evidence>
<comment type="caution">
    <text evidence="2">The sequence shown here is derived from an EMBL/GenBank/DDBJ whole genome shotgun (WGS) entry which is preliminary data.</text>
</comment>
<evidence type="ECO:0000259" key="1">
    <source>
        <dbReference type="Pfam" id="PF14529"/>
    </source>
</evidence>
<gene>
    <name evidence="2" type="ORF">MGAL_10B073378</name>
</gene>
<dbReference type="SUPFAM" id="SSF56219">
    <property type="entry name" value="DNase I-like"/>
    <property type="match status" value="1"/>
</dbReference>
<name>A0A8B6HJW1_MYTGA</name>
<protein>
    <recommendedName>
        <fullName evidence="1">Endonuclease/exonuclease/phosphatase domain-containing protein</fullName>
    </recommendedName>
</protein>
<feature type="domain" description="Endonuclease/exonuclease/phosphatase" evidence="1">
    <location>
        <begin position="105"/>
        <end position="217"/>
    </location>
</feature>